<organism evidence="7 8">
    <name type="scientific">Rheinheimera marina</name>
    <dbReference type="NCBI Taxonomy" id="1774958"/>
    <lineage>
        <taxon>Bacteria</taxon>
        <taxon>Pseudomonadati</taxon>
        <taxon>Pseudomonadota</taxon>
        <taxon>Gammaproteobacteria</taxon>
        <taxon>Chromatiales</taxon>
        <taxon>Chromatiaceae</taxon>
        <taxon>Rheinheimera</taxon>
    </lineage>
</organism>
<keyword evidence="8" id="KW-1185">Reference proteome</keyword>
<feature type="transmembrane region" description="Helical" evidence="6">
    <location>
        <begin position="107"/>
        <end position="125"/>
    </location>
</feature>
<feature type="transmembrane region" description="Helical" evidence="6">
    <location>
        <begin position="6"/>
        <end position="36"/>
    </location>
</feature>
<evidence type="ECO:0000256" key="2">
    <source>
        <dbReference type="ARBA" id="ARBA00009142"/>
    </source>
</evidence>
<comment type="caution">
    <text evidence="7">The sequence shown here is derived from an EMBL/GenBank/DDBJ whole genome shotgun (WGS) entry which is preliminary data.</text>
</comment>
<evidence type="ECO:0000313" key="7">
    <source>
        <dbReference type="EMBL" id="MFC4655166.1"/>
    </source>
</evidence>
<evidence type="ECO:0000256" key="1">
    <source>
        <dbReference type="ARBA" id="ARBA00004141"/>
    </source>
</evidence>
<name>A0ABV9JLM8_9GAMM</name>
<dbReference type="PANTHER" id="PTHR43483">
    <property type="entry name" value="MEMBRANE TRANSPORTER PROTEIN HI_0806-RELATED"/>
    <property type="match status" value="1"/>
</dbReference>
<feature type="transmembrane region" description="Helical" evidence="6">
    <location>
        <begin position="177"/>
        <end position="201"/>
    </location>
</feature>
<dbReference type="PANTHER" id="PTHR43483:SF3">
    <property type="entry name" value="MEMBRANE TRANSPORTER PROTEIN HI_0806-RELATED"/>
    <property type="match status" value="1"/>
</dbReference>
<sequence length="268" mass="27806">MLWEWLLAYLALGAVVGFFAGLLGVGGGGIMVPVLTSMFLAQGLGDQSVHLALATSMASIVLTSVSSIRSHQRHGAILWPVVWRLSPAIVAGTIGAALIAGALPSTALAVFFCCFMSYVALQMLLNVKPKASRQLPGWGGLSLTGLSIGGISALVAIGGGSLTVPFLTWCNVRVQNAIATSAAVGLPIALSGTVGYLWSGWAVESTPQYSSGYVYWPAVVCISLVSFFTAPLGVKLAHRLPVSTLKKIFAALLVLLSAKMLHSVLVAL</sequence>
<gene>
    <name evidence="7" type="ORF">ACFO3I_09090</name>
</gene>
<keyword evidence="4 6" id="KW-1133">Transmembrane helix</keyword>
<proteinExistence type="inferred from homology"/>
<feature type="transmembrane region" description="Helical" evidence="6">
    <location>
        <begin position="145"/>
        <end position="170"/>
    </location>
</feature>
<feature type="transmembrane region" description="Helical" evidence="6">
    <location>
        <begin position="48"/>
        <end position="69"/>
    </location>
</feature>
<dbReference type="Pfam" id="PF01925">
    <property type="entry name" value="TauE"/>
    <property type="match status" value="1"/>
</dbReference>
<feature type="transmembrane region" description="Helical" evidence="6">
    <location>
        <begin position="81"/>
        <end position="100"/>
    </location>
</feature>
<keyword evidence="3 6" id="KW-0812">Transmembrane</keyword>
<comment type="subcellular location">
    <subcellularLocation>
        <location evidence="6">Cell membrane</location>
        <topology evidence="6">Multi-pass membrane protein</topology>
    </subcellularLocation>
    <subcellularLocation>
        <location evidence="1">Membrane</location>
        <topology evidence="1">Multi-pass membrane protein</topology>
    </subcellularLocation>
</comment>
<feature type="transmembrane region" description="Helical" evidence="6">
    <location>
        <begin position="213"/>
        <end position="236"/>
    </location>
</feature>
<keyword evidence="6" id="KW-1003">Cell membrane</keyword>
<evidence type="ECO:0000313" key="8">
    <source>
        <dbReference type="Proteomes" id="UP001595962"/>
    </source>
</evidence>
<evidence type="ECO:0000256" key="5">
    <source>
        <dbReference type="ARBA" id="ARBA00023136"/>
    </source>
</evidence>
<dbReference type="Proteomes" id="UP001595962">
    <property type="component" value="Unassembled WGS sequence"/>
</dbReference>
<dbReference type="InterPro" id="IPR002781">
    <property type="entry name" value="TM_pro_TauE-like"/>
</dbReference>
<comment type="similarity">
    <text evidence="2 6">Belongs to the 4-toluene sulfonate uptake permease (TSUP) (TC 2.A.102) family.</text>
</comment>
<dbReference type="EMBL" id="JBHSGB010000009">
    <property type="protein sequence ID" value="MFC4655166.1"/>
    <property type="molecule type" value="Genomic_DNA"/>
</dbReference>
<evidence type="ECO:0000256" key="6">
    <source>
        <dbReference type="RuleBase" id="RU363041"/>
    </source>
</evidence>
<evidence type="ECO:0000256" key="3">
    <source>
        <dbReference type="ARBA" id="ARBA00022692"/>
    </source>
</evidence>
<reference evidence="8" key="1">
    <citation type="journal article" date="2019" name="Int. J. Syst. Evol. Microbiol.">
        <title>The Global Catalogue of Microorganisms (GCM) 10K type strain sequencing project: providing services to taxonomists for standard genome sequencing and annotation.</title>
        <authorList>
            <consortium name="The Broad Institute Genomics Platform"/>
            <consortium name="The Broad Institute Genome Sequencing Center for Infectious Disease"/>
            <person name="Wu L."/>
            <person name="Ma J."/>
        </authorList>
    </citation>
    <scope>NUCLEOTIDE SEQUENCE [LARGE SCALE GENOMIC DNA]</scope>
    <source>
        <strain evidence="8">DT28</strain>
    </source>
</reference>
<protein>
    <recommendedName>
        <fullName evidence="6">Probable membrane transporter protein</fullName>
    </recommendedName>
</protein>
<keyword evidence="5 6" id="KW-0472">Membrane</keyword>
<accession>A0ABV9JLM8</accession>
<feature type="transmembrane region" description="Helical" evidence="6">
    <location>
        <begin position="248"/>
        <end position="267"/>
    </location>
</feature>
<evidence type="ECO:0000256" key="4">
    <source>
        <dbReference type="ARBA" id="ARBA00022989"/>
    </source>
</evidence>